<evidence type="ECO:0000313" key="2">
    <source>
        <dbReference type="EMBL" id="GII32954.1"/>
    </source>
</evidence>
<comment type="caution">
    <text evidence="2">The sequence shown here is derived from an EMBL/GenBank/DDBJ whole genome shotgun (WGS) entry which is preliminary data.</text>
</comment>
<accession>A0A8J3TYW9</accession>
<dbReference type="Pfam" id="PF05729">
    <property type="entry name" value="NACHT"/>
    <property type="match status" value="1"/>
</dbReference>
<name>A0A8J3TYW9_9ACTN</name>
<dbReference type="InterPro" id="IPR007111">
    <property type="entry name" value="NACHT_NTPase"/>
</dbReference>
<dbReference type="EMBL" id="BOOO01000037">
    <property type="protein sequence ID" value="GII32954.1"/>
    <property type="molecule type" value="Genomic_DNA"/>
</dbReference>
<evidence type="ECO:0000259" key="1">
    <source>
        <dbReference type="PROSITE" id="PS50837"/>
    </source>
</evidence>
<proteinExistence type="predicted"/>
<dbReference type="RefSeq" id="WP_203956822.1">
    <property type="nucleotide sequence ID" value="NZ_BOOO01000037.1"/>
</dbReference>
<keyword evidence="3" id="KW-1185">Reference proteome</keyword>
<dbReference type="Gene3D" id="3.40.50.300">
    <property type="entry name" value="P-loop containing nucleotide triphosphate hydrolases"/>
    <property type="match status" value="1"/>
</dbReference>
<organism evidence="2 3">
    <name type="scientific">Planotetraspora mira</name>
    <dbReference type="NCBI Taxonomy" id="58121"/>
    <lineage>
        <taxon>Bacteria</taxon>
        <taxon>Bacillati</taxon>
        <taxon>Actinomycetota</taxon>
        <taxon>Actinomycetes</taxon>
        <taxon>Streptosporangiales</taxon>
        <taxon>Streptosporangiaceae</taxon>
        <taxon>Planotetraspora</taxon>
    </lineage>
</organism>
<feature type="domain" description="NACHT" evidence="1">
    <location>
        <begin position="237"/>
        <end position="370"/>
    </location>
</feature>
<dbReference type="SUPFAM" id="SSF52540">
    <property type="entry name" value="P-loop containing nucleoside triphosphate hydrolases"/>
    <property type="match status" value="1"/>
</dbReference>
<protein>
    <recommendedName>
        <fullName evidence="1">NACHT domain-containing protein</fullName>
    </recommendedName>
</protein>
<dbReference type="InterPro" id="IPR027417">
    <property type="entry name" value="P-loop_NTPase"/>
</dbReference>
<dbReference type="Proteomes" id="UP000650628">
    <property type="component" value="Unassembled WGS sequence"/>
</dbReference>
<dbReference type="AlphaFoldDB" id="A0A8J3TYW9"/>
<reference evidence="2 3" key="1">
    <citation type="submission" date="2021-01" db="EMBL/GenBank/DDBJ databases">
        <title>Whole genome shotgun sequence of Planotetraspora mira NBRC 15435.</title>
        <authorList>
            <person name="Komaki H."/>
            <person name="Tamura T."/>
        </authorList>
    </citation>
    <scope>NUCLEOTIDE SEQUENCE [LARGE SCALE GENOMIC DNA]</scope>
    <source>
        <strain evidence="2 3">NBRC 15435</strain>
    </source>
</reference>
<dbReference type="PROSITE" id="PS50837">
    <property type="entry name" value="NACHT"/>
    <property type="match status" value="1"/>
</dbReference>
<evidence type="ECO:0000313" key="3">
    <source>
        <dbReference type="Proteomes" id="UP000650628"/>
    </source>
</evidence>
<gene>
    <name evidence="2" type="ORF">Pmi06nite_63960</name>
</gene>
<sequence>MAKPAAGTTITLQSRRIKSLTAAKIKKAVDDLLKGEWAYKTSRFYFATSFDLQDTKLDAAIRQQTERLAKFKITFVPWGVQEVSSLLKDHPRIVDDFFGRSWVECFCGPGAAQALAINLPRQDSSELRAGLRDLYQAVFSAQGGVHLVENTEPDHQFVILDVDTNRQQSNILEPTGEGQNLAQGPVDGHTYVASRLGARRQSFRSVRHLLNSTTRSTPTTGAIVGTVGADEWLAGGKYRLLVGRPGAGKSSLLRFAATDVLSSQPQSIPLQREHAADLPIWLPFGFLCRHLERSTENSLVSAAEAWLKLHSAAHLWPLVQRALQDDRLLLLVDGVDEWSDVGAAERALGILEAFLGRTNASAIVSTRPYAVDRLNWRLPWAQVGITPLTDD</sequence>